<comment type="caution">
    <text evidence="2">The sequence shown here is derived from an EMBL/GenBank/DDBJ whole genome shotgun (WGS) entry which is preliminary data.</text>
</comment>
<dbReference type="PANTHER" id="PTHR22642:SF2">
    <property type="entry name" value="PROTEIN LONG AFTER FAR-RED 3"/>
    <property type="match status" value="1"/>
</dbReference>
<dbReference type="InterPro" id="IPR033932">
    <property type="entry name" value="YtcJ-like"/>
</dbReference>
<dbReference type="PANTHER" id="PTHR22642">
    <property type="entry name" value="IMIDAZOLONEPROPIONASE"/>
    <property type="match status" value="1"/>
</dbReference>
<dbReference type="Gene3D" id="3.20.20.140">
    <property type="entry name" value="Metal-dependent hydrolases"/>
    <property type="match status" value="1"/>
</dbReference>
<gene>
    <name evidence="2" type="ORF">JJQ60_18725</name>
</gene>
<dbReference type="RefSeq" id="WP_201923819.1">
    <property type="nucleotide sequence ID" value="NZ_BAABAX010000030.1"/>
</dbReference>
<organism evidence="2 3">
    <name type="scientific">Aquimarina mytili</name>
    <dbReference type="NCBI Taxonomy" id="874423"/>
    <lineage>
        <taxon>Bacteria</taxon>
        <taxon>Pseudomonadati</taxon>
        <taxon>Bacteroidota</taxon>
        <taxon>Flavobacteriia</taxon>
        <taxon>Flavobacteriales</taxon>
        <taxon>Flavobacteriaceae</taxon>
        <taxon>Aquimarina</taxon>
    </lineage>
</organism>
<dbReference type="GO" id="GO:0016810">
    <property type="term" value="F:hydrolase activity, acting on carbon-nitrogen (but not peptide) bonds"/>
    <property type="evidence" value="ECO:0007669"/>
    <property type="project" value="InterPro"/>
</dbReference>
<feature type="domain" description="Amidohydrolase 3" evidence="1">
    <location>
        <begin position="71"/>
        <end position="541"/>
    </location>
</feature>
<protein>
    <submittedName>
        <fullName evidence="2">Amidohydrolase</fullName>
    </submittedName>
</protein>
<dbReference type="SUPFAM" id="SSF51338">
    <property type="entry name" value="Composite domain of metallo-dependent hydrolases"/>
    <property type="match status" value="1"/>
</dbReference>
<proteinExistence type="predicted"/>
<dbReference type="InterPro" id="IPR013108">
    <property type="entry name" value="Amidohydro_3"/>
</dbReference>
<dbReference type="Proteomes" id="UP000651057">
    <property type="component" value="Unassembled WGS sequence"/>
</dbReference>
<dbReference type="PROSITE" id="PS51257">
    <property type="entry name" value="PROKAR_LIPOPROTEIN"/>
    <property type="match status" value="1"/>
</dbReference>
<dbReference type="EMBL" id="JAERQJ010000010">
    <property type="protein sequence ID" value="MBL0685577.1"/>
    <property type="molecule type" value="Genomic_DNA"/>
</dbReference>
<dbReference type="Pfam" id="PF07969">
    <property type="entry name" value="Amidohydro_3"/>
    <property type="match status" value="1"/>
</dbReference>
<dbReference type="AlphaFoldDB" id="A0A936ZUF2"/>
<name>A0A936ZUF2_9FLAO</name>
<evidence type="ECO:0000259" key="1">
    <source>
        <dbReference type="Pfam" id="PF07969"/>
    </source>
</evidence>
<dbReference type="Gene3D" id="3.10.310.70">
    <property type="match status" value="1"/>
</dbReference>
<sequence length="544" mass="60740">MKKISIVLITILLLVSCQDPKISADLLVSNANVYTVDDANPKAEAFVVKDGRFIDVGTSTELLKKYDVTTTVDASGKTIVPGLIDAHCHFYGLGLQQQKVDLTGTKSYDEVLDRIVAFQKKKNVSFITGRGWDQNDWEIKEFPTKEKLDSLFPETPVAVTRVDGHAVLVNQKALDMAKITTDTEVTGGEILKKDGKLTGVLVDNPMELIEAIVPEPTKLEQVQALKDAQTINFSFGLTTVDDAGLSPEVISLVDSLQKINELKIRMYAMVSNVPDYVEYYLKKGVHKTDKLNVSSFKVYADGALGSRGAALKQPYSDKEGHHGAMVIGKEEFTTLAKRLAGSPFQMNTHAIGDSANAVVMKTYYEVLKNKSDRRWRVEHAQVVAQEEFDILNDNLIMSVQPTHATSDMYWADERLGEQRIKGAYAYKKLLEKTGRIALGTDYPVEHVSPFYTFYAAVARKDLKQYPEDGFQKEDALSREETLKGMTLWAAYSNFEETEKGSITTGKFADFVILEDNIMEIEEDKIPNIKVYATYLNGEKVYSID</sequence>
<keyword evidence="3" id="KW-1185">Reference proteome</keyword>
<evidence type="ECO:0000313" key="3">
    <source>
        <dbReference type="Proteomes" id="UP000651057"/>
    </source>
</evidence>
<reference evidence="2" key="1">
    <citation type="submission" date="2021-01" db="EMBL/GenBank/DDBJ databases">
        <authorList>
            <person name="Zhong Y.L."/>
        </authorList>
    </citation>
    <scope>NUCLEOTIDE SEQUENCE</scope>
    <source>
        <strain evidence="2">KCTC 23302</strain>
    </source>
</reference>
<accession>A0A936ZUF2</accession>
<dbReference type="InterPro" id="IPR032466">
    <property type="entry name" value="Metal_Hydrolase"/>
</dbReference>
<dbReference type="SUPFAM" id="SSF51556">
    <property type="entry name" value="Metallo-dependent hydrolases"/>
    <property type="match status" value="1"/>
</dbReference>
<dbReference type="CDD" id="cd01300">
    <property type="entry name" value="YtcJ_like"/>
    <property type="match status" value="1"/>
</dbReference>
<evidence type="ECO:0000313" key="2">
    <source>
        <dbReference type="EMBL" id="MBL0685577.1"/>
    </source>
</evidence>
<dbReference type="InterPro" id="IPR011059">
    <property type="entry name" value="Metal-dep_hydrolase_composite"/>
</dbReference>
<dbReference type="Gene3D" id="2.30.40.10">
    <property type="entry name" value="Urease, subunit C, domain 1"/>
    <property type="match status" value="1"/>
</dbReference>